<dbReference type="AlphaFoldDB" id="A0A1G6VGI1"/>
<dbReference type="Pfam" id="PF00583">
    <property type="entry name" value="Acetyltransf_1"/>
    <property type="match status" value="1"/>
</dbReference>
<proteinExistence type="predicted"/>
<keyword evidence="2 4" id="KW-0012">Acyltransferase</keyword>
<keyword evidence="1 4" id="KW-0808">Transferase</keyword>
<evidence type="ECO:0000313" key="4">
    <source>
        <dbReference type="EMBL" id="SDD52147.1"/>
    </source>
</evidence>
<dbReference type="Gene3D" id="3.40.630.30">
    <property type="match status" value="1"/>
</dbReference>
<evidence type="ECO:0000256" key="2">
    <source>
        <dbReference type="ARBA" id="ARBA00023315"/>
    </source>
</evidence>
<name>A0A1G6VGI1_9PSEU</name>
<evidence type="ECO:0000256" key="1">
    <source>
        <dbReference type="ARBA" id="ARBA00022679"/>
    </source>
</evidence>
<dbReference type="CDD" id="cd04301">
    <property type="entry name" value="NAT_SF"/>
    <property type="match status" value="1"/>
</dbReference>
<dbReference type="EMBL" id="FMZZ01000012">
    <property type="protein sequence ID" value="SDD52147.1"/>
    <property type="molecule type" value="Genomic_DNA"/>
</dbReference>
<dbReference type="Proteomes" id="UP000199501">
    <property type="component" value="Unassembled WGS sequence"/>
</dbReference>
<dbReference type="InterPro" id="IPR050832">
    <property type="entry name" value="Bact_Acetyltransf"/>
</dbReference>
<protein>
    <submittedName>
        <fullName evidence="4">L-amino acid N-acyltransferase YncA</fullName>
    </submittedName>
</protein>
<dbReference type="SUPFAM" id="SSF55729">
    <property type="entry name" value="Acyl-CoA N-acyltransferases (Nat)"/>
    <property type="match status" value="1"/>
</dbReference>
<dbReference type="InterPro" id="IPR016181">
    <property type="entry name" value="Acyl_CoA_acyltransferase"/>
</dbReference>
<evidence type="ECO:0000259" key="3">
    <source>
        <dbReference type="PROSITE" id="PS51186"/>
    </source>
</evidence>
<gene>
    <name evidence="4" type="ORF">SAMN05216174_112105</name>
</gene>
<feature type="domain" description="N-acetyltransferase" evidence="3">
    <location>
        <begin position="7"/>
        <end position="167"/>
    </location>
</feature>
<dbReference type="STRING" id="1271860.SAMN05216174_112105"/>
<keyword evidence="5" id="KW-1185">Reference proteome</keyword>
<dbReference type="PROSITE" id="PS51186">
    <property type="entry name" value="GNAT"/>
    <property type="match status" value="1"/>
</dbReference>
<dbReference type="InterPro" id="IPR000182">
    <property type="entry name" value="GNAT_dom"/>
</dbReference>
<dbReference type="GO" id="GO:0016747">
    <property type="term" value="F:acyltransferase activity, transferring groups other than amino-acyl groups"/>
    <property type="evidence" value="ECO:0007669"/>
    <property type="project" value="InterPro"/>
</dbReference>
<organism evidence="4 5">
    <name type="scientific">Actinokineospora iranica</name>
    <dbReference type="NCBI Taxonomy" id="1271860"/>
    <lineage>
        <taxon>Bacteria</taxon>
        <taxon>Bacillati</taxon>
        <taxon>Actinomycetota</taxon>
        <taxon>Actinomycetes</taxon>
        <taxon>Pseudonocardiales</taxon>
        <taxon>Pseudonocardiaceae</taxon>
        <taxon>Actinokineospora</taxon>
    </lineage>
</organism>
<reference evidence="5" key="1">
    <citation type="submission" date="2016-10" db="EMBL/GenBank/DDBJ databases">
        <authorList>
            <person name="Varghese N."/>
            <person name="Submissions S."/>
        </authorList>
    </citation>
    <scope>NUCLEOTIDE SEQUENCE [LARGE SCALE GENOMIC DNA]</scope>
    <source>
        <strain evidence="5">IBRC-M 10403</strain>
    </source>
</reference>
<dbReference type="PANTHER" id="PTHR43877">
    <property type="entry name" value="AMINOALKYLPHOSPHONATE N-ACETYLTRANSFERASE-RELATED-RELATED"/>
    <property type="match status" value="1"/>
</dbReference>
<accession>A0A1G6VGI1</accession>
<evidence type="ECO:0000313" key="5">
    <source>
        <dbReference type="Proteomes" id="UP000199501"/>
    </source>
</evidence>
<sequence>MRVSAPVLVREATAEDAAAIGEVHAEAWRLAYGDLFENRWLPRFVEERRTKWTAQFADLGADSVLVAQRGDGIVAFARFGTHPDNPSDGELRAFYTHPSCWGTGVSETLMHGVWDNCEDIRRMRLWTLAGSTRARRFYLRIGYTETGLIRERDYGDGRPVLEIEFARRPGIT</sequence>